<accession>A0A8H3J137</accession>
<dbReference type="OrthoDB" id="529273at2759"/>
<evidence type="ECO:0000313" key="2">
    <source>
        <dbReference type="Proteomes" id="UP000664203"/>
    </source>
</evidence>
<dbReference type="AlphaFoldDB" id="A0A8H3J137"/>
<reference evidence="1" key="1">
    <citation type="submission" date="2021-03" db="EMBL/GenBank/DDBJ databases">
        <authorList>
            <person name="Tagirdzhanova G."/>
        </authorList>
    </citation>
    <scope>NUCLEOTIDE SEQUENCE</scope>
</reference>
<keyword evidence="2" id="KW-1185">Reference proteome</keyword>
<dbReference type="EMBL" id="CAJPDR010000524">
    <property type="protein sequence ID" value="CAF9938752.1"/>
    <property type="molecule type" value="Genomic_DNA"/>
</dbReference>
<proteinExistence type="predicted"/>
<dbReference type="Proteomes" id="UP000664203">
    <property type="component" value="Unassembled WGS sequence"/>
</dbReference>
<comment type="caution">
    <text evidence="1">The sequence shown here is derived from an EMBL/GenBank/DDBJ whole genome shotgun (WGS) entry which is preliminary data.</text>
</comment>
<name>A0A8H3J137_9LECA</name>
<gene>
    <name evidence="1" type="ORF">ALECFALPRED_007837</name>
</gene>
<protein>
    <submittedName>
        <fullName evidence="1">Uncharacterized protein</fullName>
    </submittedName>
</protein>
<sequence>MEKLRADVECIYNSSTEFAIVDETDSNFFPVVGSLPNSSESEEHSEHIGHRSKPIVAIGSLPMTPSQSVHLISQLAKTYAGLNATQCSVSFTPKFFNVSVSLSDHSINVNPVFQWGSNFASSTNPYPHTDSVI</sequence>
<evidence type="ECO:0000313" key="1">
    <source>
        <dbReference type="EMBL" id="CAF9938752.1"/>
    </source>
</evidence>
<organism evidence="1 2">
    <name type="scientific">Alectoria fallacina</name>
    <dbReference type="NCBI Taxonomy" id="1903189"/>
    <lineage>
        <taxon>Eukaryota</taxon>
        <taxon>Fungi</taxon>
        <taxon>Dikarya</taxon>
        <taxon>Ascomycota</taxon>
        <taxon>Pezizomycotina</taxon>
        <taxon>Lecanoromycetes</taxon>
        <taxon>OSLEUM clade</taxon>
        <taxon>Lecanoromycetidae</taxon>
        <taxon>Lecanorales</taxon>
        <taxon>Lecanorineae</taxon>
        <taxon>Parmeliaceae</taxon>
        <taxon>Alectoria</taxon>
    </lineage>
</organism>